<accession>U4L4T8</accession>
<protein>
    <submittedName>
        <fullName evidence="1">Uncharacterized protein</fullName>
    </submittedName>
</protein>
<evidence type="ECO:0000313" key="1">
    <source>
        <dbReference type="EMBL" id="CCX11528.1"/>
    </source>
</evidence>
<name>U4L4T8_PYROM</name>
<evidence type="ECO:0000313" key="2">
    <source>
        <dbReference type="Proteomes" id="UP000018144"/>
    </source>
</evidence>
<dbReference type="Proteomes" id="UP000018144">
    <property type="component" value="Unassembled WGS sequence"/>
</dbReference>
<dbReference type="EMBL" id="HF935626">
    <property type="protein sequence ID" value="CCX11528.1"/>
    <property type="molecule type" value="Genomic_DNA"/>
</dbReference>
<dbReference type="AlphaFoldDB" id="U4L4T8"/>
<proteinExistence type="predicted"/>
<sequence length="252" mass="27623">MHSSEEIRDYCYGMTLSALHSTSISAFQQFENDFRDLVDTPGILSDDCKRLEGLSISSQLYHASSLNISLGDADMIKTQAKDLLVKLNIALNKTSQIGIVQIAAKNKSGHKIDCQTGDSQLGRPKSIDAAIEKGTSPKKLLEKALKEINEVITQLCELSDFVSGPTSDLESYISRTCNPKSKSTTVTQRFLSIFRIHADDDDNANKNLALYRAAGDGNVQKVTQLLDSGAMQVMSLDGKRPLHIATKETTRL</sequence>
<reference evidence="1 2" key="1">
    <citation type="journal article" date="2013" name="PLoS Genet.">
        <title>The genome and development-dependent transcriptomes of Pyronema confluens: a window into fungal evolution.</title>
        <authorList>
            <person name="Traeger S."/>
            <person name="Altegoer F."/>
            <person name="Freitag M."/>
            <person name="Gabaldon T."/>
            <person name="Kempken F."/>
            <person name="Kumar A."/>
            <person name="Marcet-Houben M."/>
            <person name="Poggeler S."/>
            <person name="Stajich J.E."/>
            <person name="Nowrousian M."/>
        </authorList>
    </citation>
    <scope>NUCLEOTIDE SEQUENCE [LARGE SCALE GENOMIC DNA]</scope>
    <source>
        <strain evidence="2">CBS 100304</strain>
        <tissue evidence="1">Vegetative mycelium</tissue>
    </source>
</reference>
<keyword evidence="2" id="KW-1185">Reference proteome</keyword>
<organism evidence="1 2">
    <name type="scientific">Pyronema omphalodes (strain CBS 100304)</name>
    <name type="common">Pyronema confluens</name>
    <dbReference type="NCBI Taxonomy" id="1076935"/>
    <lineage>
        <taxon>Eukaryota</taxon>
        <taxon>Fungi</taxon>
        <taxon>Dikarya</taxon>
        <taxon>Ascomycota</taxon>
        <taxon>Pezizomycotina</taxon>
        <taxon>Pezizomycetes</taxon>
        <taxon>Pezizales</taxon>
        <taxon>Pyronemataceae</taxon>
        <taxon>Pyronema</taxon>
    </lineage>
</organism>
<gene>
    <name evidence="1" type="ORF">PCON_11122</name>
</gene>